<dbReference type="EMBL" id="AAVO02000003">
    <property type="protein sequence ID" value="EDM88314.1"/>
    <property type="molecule type" value="Genomic_DNA"/>
</dbReference>
<dbReference type="PANTHER" id="PTHR39080:SF1">
    <property type="entry name" value="LARGE RIBOSOMAL SUBUNIT PROTEIN BL28A"/>
    <property type="match status" value="1"/>
</dbReference>
<proteinExistence type="inferred from homology"/>
<dbReference type="NCBIfam" id="TIGR00009">
    <property type="entry name" value="L28"/>
    <property type="match status" value="1"/>
</dbReference>
<dbReference type="Gene3D" id="2.30.170.40">
    <property type="entry name" value="Ribosomal protein L28/L24"/>
    <property type="match status" value="1"/>
</dbReference>
<dbReference type="GO" id="GO:0003735">
    <property type="term" value="F:structural constituent of ribosome"/>
    <property type="evidence" value="ECO:0007669"/>
    <property type="project" value="InterPro"/>
</dbReference>
<sequence length="84" mass="9217">MQKANSSVKIRPVEKKRQGGAIMAKCAVCEKGAYFGNNVSHSHRRSNKMWKSNVKSVRVKTAAGGAQKMYVCTSCLRSGKVERA</sequence>
<dbReference type="InterPro" id="IPR001383">
    <property type="entry name" value="Ribosomal_bL28_bact-type"/>
</dbReference>
<keyword evidence="3 5" id="KW-0687">Ribonucleoprotein</keyword>
<dbReference type="GO" id="GO:1990904">
    <property type="term" value="C:ribonucleoprotein complex"/>
    <property type="evidence" value="ECO:0007669"/>
    <property type="project" value="UniProtKB-KW"/>
</dbReference>
<evidence type="ECO:0000256" key="1">
    <source>
        <dbReference type="ARBA" id="ARBA00008760"/>
    </source>
</evidence>
<protein>
    <recommendedName>
        <fullName evidence="4 5">Large ribosomal subunit protein bL28</fullName>
    </recommendedName>
</protein>
<evidence type="ECO:0000256" key="5">
    <source>
        <dbReference type="HAMAP-Rule" id="MF_00373"/>
    </source>
</evidence>
<dbReference type="InterPro" id="IPR050096">
    <property type="entry name" value="Bacterial_rp_bL28"/>
</dbReference>
<dbReference type="InterPro" id="IPR037147">
    <property type="entry name" value="Ribosomal_bL28_sf"/>
</dbReference>
<dbReference type="Proteomes" id="UP000006002">
    <property type="component" value="Unassembled WGS sequence"/>
</dbReference>
<reference evidence="6 7" key="2">
    <citation type="submission" date="2007-04" db="EMBL/GenBank/DDBJ databases">
        <title>Draft genome sequence of Ruminococcus obeum (ATCC 29174).</title>
        <authorList>
            <person name="Sudarsanam P."/>
            <person name="Ley R."/>
            <person name="Guruge J."/>
            <person name="Turnbaugh P.J."/>
            <person name="Mahowald M."/>
            <person name="Liep D."/>
            <person name="Gordon J."/>
        </authorList>
    </citation>
    <scope>NUCLEOTIDE SEQUENCE [LARGE SCALE GENOMIC DNA]</scope>
    <source>
        <strain evidence="6 7">ATCC 29174</strain>
    </source>
</reference>
<evidence type="ECO:0000256" key="2">
    <source>
        <dbReference type="ARBA" id="ARBA00022980"/>
    </source>
</evidence>
<dbReference type="InterPro" id="IPR026569">
    <property type="entry name" value="Ribosomal_bL28"/>
</dbReference>
<dbReference type="HAMAP" id="MF_00373">
    <property type="entry name" value="Ribosomal_bL28"/>
    <property type="match status" value="1"/>
</dbReference>
<dbReference type="HOGENOM" id="CLU_064548_7_0_9"/>
<accession>A5ZQF0</accession>
<evidence type="ECO:0000256" key="3">
    <source>
        <dbReference type="ARBA" id="ARBA00023274"/>
    </source>
</evidence>
<reference evidence="6 7" key="1">
    <citation type="submission" date="2007-03" db="EMBL/GenBank/DDBJ databases">
        <authorList>
            <person name="Fulton L."/>
            <person name="Clifton S."/>
            <person name="Fulton B."/>
            <person name="Xu J."/>
            <person name="Minx P."/>
            <person name="Pepin K.H."/>
            <person name="Johnson M."/>
            <person name="Thiruvilangam P."/>
            <person name="Bhonagiri V."/>
            <person name="Nash W.E."/>
            <person name="Mardis E.R."/>
            <person name="Wilson R.K."/>
        </authorList>
    </citation>
    <scope>NUCLEOTIDE SEQUENCE [LARGE SCALE GENOMIC DNA]</scope>
    <source>
        <strain evidence="6 7">ATCC 29174</strain>
    </source>
</reference>
<comment type="caution">
    <text evidence="6">The sequence shown here is derived from an EMBL/GenBank/DDBJ whole genome shotgun (WGS) entry which is preliminary data.</text>
</comment>
<dbReference type="Pfam" id="PF00830">
    <property type="entry name" value="Ribosomal_L28"/>
    <property type="match status" value="1"/>
</dbReference>
<dbReference type="GO" id="GO:0006412">
    <property type="term" value="P:translation"/>
    <property type="evidence" value="ECO:0007669"/>
    <property type="project" value="UniProtKB-UniRule"/>
</dbReference>
<dbReference type="GO" id="GO:0005840">
    <property type="term" value="C:ribosome"/>
    <property type="evidence" value="ECO:0007669"/>
    <property type="project" value="UniProtKB-KW"/>
</dbReference>
<dbReference type="SUPFAM" id="SSF143800">
    <property type="entry name" value="L28p-like"/>
    <property type="match status" value="1"/>
</dbReference>
<keyword evidence="2 5" id="KW-0689">Ribosomal protein</keyword>
<comment type="similarity">
    <text evidence="1 5">Belongs to the bacterial ribosomal protein bL28 family.</text>
</comment>
<dbReference type="PANTHER" id="PTHR39080">
    <property type="entry name" value="50S RIBOSOMAL PROTEIN L28"/>
    <property type="match status" value="1"/>
</dbReference>
<evidence type="ECO:0000313" key="6">
    <source>
        <dbReference type="EMBL" id="EDM88314.1"/>
    </source>
</evidence>
<dbReference type="eggNOG" id="COG0227">
    <property type="taxonomic scope" value="Bacteria"/>
</dbReference>
<name>A5ZQF0_9FIRM</name>
<gene>
    <name evidence="5 6" type="primary">rpmB</name>
    <name evidence="6" type="ORF">RUMOBE_01220</name>
</gene>
<organism evidence="6 7">
    <name type="scientific">Blautia obeum ATCC 29174</name>
    <dbReference type="NCBI Taxonomy" id="411459"/>
    <lineage>
        <taxon>Bacteria</taxon>
        <taxon>Bacillati</taxon>
        <taxon>Bacillota</taxon>
        <taxon>Clostridia</taxon>
        <taxon>Lachnospirales</taxon>
        <taxon>Lachnospiraceae</taxon>
        <taxon>Blautia</taxon>
    </lineage>
</organism>
<evidence type="ECO:0000256" key="4">
    <source>
        <dbReference type="ARBA" id="ARBA00035174"/>
    </source>
</evidence>
<dbReference type="InterPro" id="IPR034704">
    <property type="entry name" value="Ribosomal_bL28/bL31-like_sf"/>
</dbReference>
<evidence type="ECO:0000313" key="7">
    <source>
        <dbReference type="Proteomes" id="UP000006002"/>
    </source>
</evidence>
<dbReference type="AlphaFoldDB" id="A5ZQF0"/>